<evidence type="ECO:0000313" key="2">
    <source>
        <dbReference type="Proteomes" id="UP000622797"/>
    </source>
</evidence>
<sequence length="140" mass="15389">MLSHAKLHQLESVPSNVKSNWLNSIQTRPIRSGSVSSDDGAPPASVIHNLALDEDMVVNAPARSTIFEHGNRTDAMLSYREHDLSGSTTRHVSQAMSTVSKRDFSFGSSSANSLYDTQAIWKQGRDFVSDGIPFELDTHM</sequence>
<name>A0A8H4TCE4_9HYPO</name>
<reference evidence="1" key="2">
    <citation type="submission" date="2020-05" db="EMBL/GenBank/DDBJ databases">
        <authorList>
            <person name="Kim H.-S."/>
            <person name="Proctor R.H."/>
            <person name="Brown D.W."/>
        </authorList>
    </citation>
    <scope>NUCLEOTIDE SEQUENCE</scope>
    <source>
        <strain evidence="1">NRRL 20472</strain>
    </source>
</reference>
<organism evidence="1 2">
    <name type="scientific">Fusarium sarcochroum</name>
    <dbReference type="NCBI Taxonomy" id="1208366"/>
    <lineage>
        <taxon>Eukaryota</taxon>
        <taxon>Fungi</taxon>
        <taxon>Dikarya</taxon>
        <taxon>Ascomycota</taxon>
        <taxon>Pezizomycotina</taxon>
        <taxon>Sordariomycetes</taxon>
        <taxon>Hypocreomycetidae</taxon>
        <taxon>Hypocreales</taxon>
        <taxon>Nectriaceae</taxon>
        <taxon>Fusarium</taxon>
        <taxon>Fusarium lateritium species complex</taxon>
    </lineage>
</organism>
<accession>A0A8H4TCE4</accession>
<gene>
    <name evidence="1" type="ORF">FSARC_11852</name>
</gene>
<proteinExistence type="predicted"/>
<evidence type="ECO:0000313" key="1">
    <source>
        <dbReference type="EMBL" id="KAF4955420.1"/>
    </source>
</evidence>
<protein>
    <submittedName>
        <fullName evidence="1">Uncharacterized protein</fullName>
    </submittedName>
</protein>
<reference evidence="1" key="1">
    <citation type="journal article" date="2020" name="BMC Genomics">
        <title>Correction to: Identification and distribution of gene clusters required for synthesis of sphingolipid metabolism inhibitors in diverse species of the filamentous fungus Fusarium.</title>
        <authorList>
            <person name="Kim H.S."/>
            <person name="Lohmar J.M."/>
            <person name="Busman M."/>
            <person name="Brown D.W."/>
            <person name="Naumann T.A."/>
            <person name="Divon H.H."/>
            <person name="Lysoe E."/>
            <person name="Uhlig S."/>
            <person name="Proctor R.H."/>
        </authorList>
    </citation>
    <scope>NUCLEOTIDE SEQUENCE</scope>
    <source>
        <strain evidence="1">NRRL 20472</strain>
    </source>
</reference>
<dbReference type="AlphaFoldDB" id="A0A8H4TCE4"/>
<keyword evidence="2" id="KW-1185">Reference proteome</keyword>
<dbReference type="Proteomes" id="UP000622797">
    <property type="component" value="Unassembled WGS sequence"/>
</dbReference>
<dbReference type="EMBL" id="JABEXW010000780">
    <property type="protein sequence ID" value="KAF4955420.1"/>
    <property type="molecule type" value="Genomic_DNA"/>
</dbReference>
<comment type="caution">
    <text evidence="1">The sequence shown here is derived from an EMBL/GenBank/DDBJ whole genome shotgun (WGS) entry which is preliminary data.</text>
</comment>